<dbReference type="EMBL" id="HBGA01088467">
    <property type="protein sequence ID" value="CAD9021960.1"/>
    <property type="molecule type" value="Transcribed_RNA"/>
</dbReference>
<protein>
    <submittedName>
        <fullName evidence="1">Uncharacterized protein</fullName>
    </submittedName>
</protein>
<name>A0A7S1ISR2_9EUGL</name>
<reference evidence="1" key="1">
    <citation type="submission" date="2021-01" db="EMBL/GenBank/DDBJ databases">
        <authorList>
            <person name="Corre E."/>
            <person name="Pelletier E."/>
            <person name="Niang G."/>
            <person name="Scheremetjew M."/>
            <person name="Finn R."/>
            <person name="Kale V."/>
            <person name="Holt S."/>
            <person name="Cochrane G."/>
            <person name="Meng A."/>
            <person name="Brown T."/>
            <person name="Cohen L."/>
        </authorList>
    </citation>
    <scope>NUCLEOTIDE SEQUENCE</scope>
    <source>
        <strain evidence="1">NIES-381</strain>
    </source>
</reference>
<evidence type="ECO:0000313" key="1">
    <source>
        <dbReference type="EMBL" id="CAD9021960.1"/>
    </source>
</evidence>
<sequence length="104" mass="10954">MNPPAHPASNMDLVRYGGLGTTHTWNPMYPGQRGPKWGQTAITWTPADTIGPQTSISCALSQRLGEPGTSPEMTGSELSSLLLPVVSGGLWPQHSPSSVSLTLT</sequence>
<proteinExistence type="predicted"/>
<organism evidence="1">
    <name type="scientific">Eutreptiella gymnastica</name>
    <dbReference type="NCBI Taxonomy" id="73025"/>
    <lineage>
        <taxon>Eukaryota</taxon>
        <taxon>Discoba</taxon>
        <taxon>Euglenozoa</taxon>
        <taxon>Euglenida</taxon>
        <taxon>Spirocuta</taxon>
        <taxon>Euglenophyceae</taxon>
        <taxon>Eutreptiales</taxon>
        <taxon>Eutreptiaceae</taxon>
        <taxon>Eutreptiella</taxon>
    </lineage>
</organism>
<accession>A0A7S1ISR2</accession>
<gene>
    <name evidence="1" type="ORF">EGYM00392_LOCUS33081</name>
</gene>
<dbReference type="AlphaFoldDB" id="A0A7S1ISR2"/>